<dbReference type="InterPro" id="IPR002213">
    <property type="entry name" value="UDP_glucos_trans"/>
</dbReference>
<dbReference type="Gene3D" id="3.40.50.2000">
    <property type="entry name" value="Glycogen Phosphorylase B"/>
    <property type="match status" value="2"/>
</dbReference>
<dbReference type="PANTHER" id="PTHR48050">
    <property type="entry name" value="STEROL 3-BETA-GLUCOSYLTRANSFERASE"/>
    <property type="match status" value="1"/>
</dbReference>
<dbReference type="CDD" id="cd03784">
    <property type="entry name" value="GT1_Gtf-like"/>
    <property type="match status" value="1"/>
</dbReference>
<keyword evidence="2" id="KW-0328">Glycosyltransferase</keyword>
<gene>
    <name evidence="3" type="ORF">LO55_409</name>
</gene>
<dbReference type="PROSITE" id="PS00375">
    <property type="entry name" value="UDPGT"/>
    <property type="match status" value="1"/>
</dbReference>
<dbReference type="AlphaFoldDB" id="A0A1S2NAA4"/>
<proteinExistence type="inferred from homology"/>
<comment type="caution">
    <text evidence="3">The sequence shown here is derived from an EMBL/GenBank/DDBJ whole genome shotgun (WGS) entry which is preliminary data.</text>
</comment>
<dbReference type="GO" id="GO:0008194">
    <property type="term" value="F:UDP-glycosyltransferase activity"/>
    <property type="evidence" value="ECO:0007669"/>
    <property type="project" value="InterPro"/>
</dbReference>
<keyword evidence="1 2" id="KW-0808">Transferase</keyword>
<name>A0A1S2NAA4_9BURK</name>
<evidence type="ECO:0000313" key="3">
    <source>
        <dbReference type="EMBL" id="OIJ41975.1"/>
    </source>
</evidence>
<evidence type="ECO:0000256" key="2">
    <source>
        <dbReference type="RuleBase" id="RU003718"/>
    </source>
</evidence>
<organism evidence="3 4">
    <name type="scientific">Massilia timonae</name>
    <dbReference type="NCBI Taxonomy" id="47229"/>
    <lineage>
        <taxon>Bacteria</taxon>
        <taxon>Pseudomonadati</taxon>
        <taxon>Pseudomonadota</taxon>
        <taxon>Betaproteobacteria</taxon>
        <taxon>Burkholderiales</taxon>
        <taxon>Oxalobacteraceae</taxon>
        <taxon>Telluria group</taxon>
        <taxon>Massilia</taxon>
    </lineage>
</organism>
<accession>A0A1S2NAA4</accession>
<dbReference type="PANTHER" id="PTHR48050:SF13">
    <property type="entry name" value="STEROL 3-BETA-GLUCOSYLTRANSFERASE UGT80A2"/>
    <property type="match status" value="1"/>
</dbReference>
<dbReference type="EMBL" id="JRYB01000001">
    <property type="protein sequence ID" value="OIJ41975.1"/>
    <property type="molecule type" value="Genomic_DNA"/>
</dbReference>
<dbReference type="Pfam" id="PF00201">
    <property type="entry name" value="UDPGT"/>
    <property type="match status" value="1"/>
</dbReference>
<dbReference type="InterPro" id="IPR035595">
    <property type="entry name" value="UDP_glycos_trans_CS"/>
</dbReference>
<dbReference type="InterPro" id="IPR050426">
    <property type="entry name" value="Glycosyltransferase_28"/>
</dbReference>
<evidence type="ECO:0000256" key="1">
    <source>
        <dbReference type="ARBA" id="ARBA00022679"/>
    </source>
</evidence>
<comment type="similarity">
    <text evidence="2">Belongs to the UDP-glycosyltransferase family.</text>
</comment>
<dbReference type="GO" id="GO:0017000">
    <property type="term" value="P:antibiotic biosynthetic process"/>
    <property type="evidence" value="ECO:0007669"/>
    <property type="project" value="UniProtKB-ARBA"/>
</dbReference>
<evidence type="ECO:0000313" key="4">
    <source>
        <dbReference type="Proteomes" id="UP000180246"/>
    </source>
</evidence>
<reference evidence="3 4" key="1">
    <citation type="submission" date="2014-10" db="EMBL/GenBank/DDBJ databases">
        <authorList>
            <person name="Seo M.-J."/>
            <person name="Seok Y.J."/>
            <person name="Cha I.-T."/>
        </authorList>
    </citation>
    <scope>NUCLEOTIDE SEQUENCE [LARGE SCALE GENOMIC DNA]</scope>
    <source>
        <strain evidence="3 4">NEU</strain>
    </source>
</reference>
<dbReference type="RefSeq" id="WP_071360248.1">
    <property type="nucleotide sequence ID" value="NZ_JRYB01000001.1"/>
</dbReference>
<sequence length="440" mass="47207">MAHFAVVAPALYSHFNTLTVLARELLARGHRVTFVHRPDAAAYVKDERIGFYAVGLDTHPAGSLPAMLARVANPGSPLGLRRVIHDMAASTTMLCRELPAALRRLQVDFLIADQMEAAGGLVAEGIGMPFVSVACALPVNREPGIPLPVMPFMYEDSERAFKIVEGSTMVYDWMMRPHERAISAAARQLGLSPRGKLHDCLSPLAQVGQVVPGFDFPRRALPPHFHHVGPLHSGAAAPARTPAELAAELATLLPPVSNTRPFVYASLGTLVSQRFGLFKRIAQACARQDAQLLVAHCGGLDPSQVRALERIGDTRVHAFVPQLAVLARADAVISHAGANTVMEAVASRTPILALPIAFDHPGAAARVEYAGVGLRASPRFATVAELSRKLRRLLDERGFRQRMEPLADQIRQAGGAPRAADVIEAALGLQPATRGLARHG</sequence>
<dbReference type="SUPFAM" id="SSF53756">
    <property type="entry name" value="UDP-Glycosyltransferase/glycogen phosphorylase"/>
    <property type="match status" value="1"/>
</dbReference>
<protein>
    <submittedName>
        <fullName evidence="3">Glycosyltransferase, MGT family protein</fullName>
    </submittedName>
</protein>
<dbReference type="Proteomes" id="UP000180246">
    <property type="component" value="Unassembled WGS sequence"/>
</dbReference>